<organism evidence="2 3">
    <name type="scientific">Prunus dulcis</name>
    <name type="common">Almond</name>
    <name type="synonym">Amygdalus dulcis</name>
    <dbReference type="NCBI Taxonomy" id="3755"/>
    <lineage>
        <taxon>Eukaryota</taxon>
        <taxon>Viridiplantae</taxon>
        <taxon>Streptophyta</taxon>
        <taxon>Embryophyta</taxon>
        <taxon>Tracheophyta</taxon>
        <taxon>Spermatophyta</taxon>
        <taxon>Magnoliopsida</taxon>
        <taxon>eudicotyledons</taxon>
        <taxon>Gunneridae</taxon>
        <taxon>Pentapetalae</taxon>
        <taxon>rosids</taxon>
        <taxon>fabids</taxon>
        <taxon>Rosales</taxon>
        <taxon>Rosaceae</taxon>
        <taxon>Amygdaloideae</taxon>
        <taxon>Amygdaleae</taxon>
        <taxon>Prunus</taxon>
    </lineage>
</organism>
<evidence type="ECO:0000259" key="1">
    <source>
        <dbReference type="Pfam" id="PF07727"/>
    </source>
</evidence>
<gene>
    <name evidence="2" type="ORF">L3X38_005249</name>
</gene>
<sequence length="279" mass="32042">MNTVRVLLYVAVNHSWSLYQRDVKNAFLHGDLKEEVYMRIPTGHAQEAKEGLVCKLRKALYGLKQSPRAWYAKLSYPLMSQNFYKSDADSSMFTKKSFSSIIVVLVYVYDIIIIGDNKSGIEELKSFLHRSFAIKDLGKLKHFLGMEIAYSSKGLFINQRKYMPDLLKETRKLGAKPVETHVDGAKLNVDGEQLADVVKYQRLVGKLIYLTITRPDITYDVSLVNQFMHHPKKSHMDVVNRILQYLKRSPGRGIRMNKNSHTQIIGYTDADWARSSTDC</sequence>
<dbReference type="Proteomes" id="UP001054821">
    <property type="component" value="Chromosome 1"/>
</dbReference>
<accession>A0AAD4ZQE4</accession>
<dbReference type="PANTHER" id="PTHR11439:SF463">
    <property type="entry name" value="REVERSE TRANSCRIPTASE TY1_COPIA-TYPE DOMAIN-CONTAINING PROTEIN"/>
    <property type="match status" value="1"/>
</dbReference>
<dbReference type="AlphaFoldDB" id="A0AAD4ZQE4"/>
<reference evidence="2 3" key="1">
    <citation type="journal article" date="2022" name="G3 (Bethesda)">
        <title>Whole-genome sequence and methylome profiling of the almond [Prunus dulcis (Mill.) D.A. Webb] cultivar 'Nonpareil'.</title>
        <authorList>
            <person name="D'Amico-Willman K.M."/>
            <person name="Ouma W.Z."/>
            <person name="Meulia T."/>
            <person name="Sideli G.M."/>
            <person name="Gradziel T.M."/>
            <person name="Fresnedo-Ramirez J."/>
        </authorList>
    </citation>
    <scope>NUCLEOTIDE SEQUENCE [LARGE SCALE GENOMIC DNA]</scope>
    <source>
        <strain evidence="2">Clone GOH B32 T37-40</strain>
    </source>
</reference>
<dbReference type="Pfam" id="PF07727">
    <property type="entry name" value="RVT_2"/>
    <property type="match status" value="1"/>
</dbReference>
<dbReference type="InterPro" id="IPR043502">
    <property type="entry name" value="DNA/RNA_pol_sf"/>
</dbReference>
<protein>
    <recommendedName>
        <fullName evidence="1">Reverse transcriptase Ty1/copia-type domain-containing protein</fullName>
    </recommendedName>
</protein>
<proteinExistence type="predicted"/>
<dbReference type="InterPro" id="IPR013103">
    <property type="entry name" value="RVT_2"/>
</dbReference>
<feature type="domain" description="Reverse transcriptase Ty1/copia-type" evidence="1">
    <location>
        <begin position="2"/>
        <end position="180"/>
    </location>
</feature>
<dbReference type="EMBL" id="JAJFAZ020000001">
    <property type="protein sequence ID" value="KAI5352358.1"/>
    <property type="molecule type" value="Genomic_DNA"/>
</dbReference>
<name>A0AAD4ZQE4_PRUDU</name>
<evidence type="ECO:0000313" key="2">
    <source>
        <dbReference type="EMBL" id="KAI5352358.1"/>
    </source>
</evidence>
<dbReference type="PANTHER" id="PTHR11439">
    <property type="entry name" value="GAG-POL-RELATED RETROTRANSPOSON"/>
    <property type="match status" value="1"/>
</dbReference>
<comment type="caution">
    <text evidence="2">The sequence shown here is derived from an EMBL/GenBank/DDBJ whole genome shotgun (WGS) entry which is preliminary data.</text>
</comment>
<keyword evidence="3" id="KW-1185">Reference proteome</keyword>
<evidence type="ECO:0000313" key="3">
    <source>
        <dbReference type="Proteomes" id="UP001054821"/>
    </source>
</evidence>
<dbReference type="SUPFAM" id="SSF56672">
    <property type="entry name" value="DNA/RNA polymerases"/>
    <property type="match status" value="1"/>
</dbReference>